<sequence length="156" mass="16418">MTSRQGDFYEKQISGRRGKEITERTQGAGLAVGFAGFTHGAAVKHQTVAKVVGLLGRQDLPKLGFHLGGVTGPVGEAQPSRQADAMSIGDHHTGGVENVSQDEISRFAPYAGQLQKVFHIVGDFPAVIPQEHLRGPGDIPGLCVIEPGGADISLQL</sequence>
<name>A0A645DZ22_9ZZZZ</name>
<gene>
    <name evidence="1" type="ORF">SDC9_141665</name>
</gene>
<organism evidence="1">
    <name type="scientific">bioreactor metagenome</name>
    <dbReference type="NCBI Taxonomy" id="1076179"/>
    <lineage>
        <taxon>unclassified sequences</taxon>
        <taxon>metagenomes</taxon>
        <taxon>ecological metagenomes</taxon>
    </lineage>
</organism>
<accession>A0A645DZ22</accession>
<protein>
    <submittedName>
        <fullName evidence="1">Uncharacterized protein</fullName>
    </submittedName>
</protein>
<reference evidence="1" key="1">
    <citation type="submission" date="2019-08" db="EMBL/GenBank/DDBJ databases">
        <authorList>
            <person name="Kucharzyk K."/>
            <person name="Murdoch R.W."/>
            <person name="Higgins S."/>
            <person name="Loffler F."/>
        </authorList>
    </citation>
    <scope>NUCLEOTIDE SEQUENCE</scope>
</reference>
<dbReference type="AlphaFoldDB" id="A0A645DZ22"/>
<dbReference type="EMBL" id="VSSQ01041135">
    <property type="protein sequence ID" value="MPM94519.1"/>
    <property type="molecule type" value="Genomic_DNA"/>
</dbReference>
<proteinExistence type="predicted"/>
<comment type="caution">
    <text evidence="1">The sequence shown here is derived from an EMBL/GenBank/DDBJ whole genome shotgun (WGS) entry which is preliminary data.</text>
</comment>
<evidence type="ECO:0000313" key="1">
    <source>
        <dbReference type="EMBL" id="MPM94519.1"/>
    </source>
</evidence>